<evidence type="ECO:0000313" key="1">
    <source>
        <dbReference type="EMBL" id="HJE24941.1"/>
    </source>
</evidence>
<sequence length="115" mass="12861">MSDHKHPPSPENEDGYCLHPSQVPDFPHTRAWIDQLRWCVAVMDANDRDLGFAASLLSHAVDRGGLTDKQFRYASRLVERVHALWLADVLVCQRRPSETAPQAASLSTMIPKGQA</sequence>
<proteinExistence type="predicted"/>
<reference evidence="1" key="2">
    <citation type="submission" date="2021-09" db="EMBL/GenBank/DDBJ databases">
        <authorList>
            <person name="Gilroy R."/>
        </authorList>
    </citation>
    <scope>NUCLEOTIDE SEQUENCE</scope>
    <source>
        <strain evidence="1">316</strain>
    </source>
</reference>
<accession>A0A921E4I9</accession>
<dbReference type="Proteomes" id="UP000742631">
    <property type="component" value="Unassembled WGS sequence"/>
</dbReference>
<name>A0A921E4I9_9HYPH</name>
<dbReference type="AlphaFoldDB" id="A0A921E4I9"/>
<dbReference type="EMBL" id="DYYG01000043">
    <property type="protein sequence ID" value="HJE24941.1"/>
    <property type="molecule type" value="Genomic_DNA"/>
</dbReference>
<comment type="caution">
    <text evidence="1">The sequence shown here is derived from an EMBL/GenBank/DDBJ whole genome shotgun (WGS) entry which is preliminary data.</text>
</comment>
<organism evidence="1 2">
    <name type="scientific">Methylorubrum populi</name>
    <dbReference type="NCBI Taxonomy" id="223967"/>
    <lineage>
        <taxon>Bacteria</taxon>
        <taxon>Pseudomonadati</taxon>
        <taxon>Pseudomonadota</taxon>
        <taxon>Alphaproteobacteria</taxon>
        <taxon>Hyphomicrobiales</taxon>
        <taxon>Methylobacteriaceae</taxon>
        <taxon>Methylorubrum</taxon>
    </lineage>
</organism>
<evidence type="ECO:0000313" key="2">
    <source>
        <dbReference type="Proteomes" id="UP000742631"/>
    </source>
</evidence>
<gene>
    <name evidence="1" type="ORF">K8W01_14895</name>
</gene>
<reference evidence="1" key="1">
    <citation type="journal article" date="2021" name="PeerJ">
        <title>Extensive microbial diversity within the chicken gut microbiome revealed by metagenomics and culture.</title>
        <authorList>
            <person name="Gilroy R."/>
            <person name="Ravi A."/>
            <person name="Getino M."/>
            <person name="Pursley I."/>
            <person name="Horton D.L."/>
            <person name="Alikhan N.F."/>
            <person name="Baker D."/>
            <person name="Gharbi K."/>
            <person name="Hall N."/>
            <person name="Watson M."/>
            <person name="Adriaenssens E.M."/>
            <person name="Foster-Nyarko E."/>
            <person name="Jarju S."/>
            <person name="Secka A."/>
            <person name="Antonio M."/>
            <person name="Oren A."/>
            <person name="Chaudhuri R.R."/>
            <person name="La Ragione R."/>
            <person name="Hildebrand F."/>
            <person name="Pallen M.J."/>
        </authorList>
    </citation>
    <scope>NUCLEOTIDE SEQUENCE</scope>
    <source>
        <strain evidence="1">316</strain>
    </source>
</reference>
<protein>
    <submittedName>
        <fullName evidence="1">Uncharacterized protein</fullName>
    </submittedName>
</protein>